<proteinExistence type="predicted"/>
<organism evidence="1 2">
    <name type="scientific">Ureibacillus manganicus DSM 26584</name>
    <dbReference type="NCBI Taxonomy" id="1384049"/>
    <lineage>
        <taxon>Bacteria</taxon>
        <taxon>Bacillati</taxon>
        <taxon>Bacillota</taxon>
        <taxon>Bacilli</taxon>
        <taxon>Bacillales</taxon>
        <taxon>Caryophanaceae</taxon>
        <taxon>Ureibacillus</taxon>
    </lineage>
</organism>
<accession>A0A0A3I733</accession>
<dbReference type="RefSeq" id="WP_036186261.1">
    <property type="nucleotide sequence ID" value="NZ_AVDA01000011.1"/>
</dbReference>
<gene>
    <name evidence="1" type="ORF">CD29_10805</name>
</gene>
<dbReference type="eggNOG" id="ENOG5033Z0T">
    <property type="taxonomic scope" value="Bacteria"/>
</dbReference>
<dbReference type="EMBL" id="JPVN01000011">
    <property type="protein sequence ID" value="KGR78528.1"/>
    <property type="molecule type" value="Genomic_DNA"/>
</dbReference>
<comment type="caution">
    <text evidence="1">The sequence shown here is derived from an EMBL/GenBank/DDBJ whole genome shotgun (WGS) entry which is preliminary data.</text>
</comment>
<evidence type="ECO:0000313" key="1">
    <source>
        <dbReference type="EMBL" id="KGR78528.1"/>
    </source>
</evidence>
<name>A0A0A3I733_9BACL</name>
<reference evidence="1 2" key="1">
    <citation type="submission" date="2014-02" db="EMBL/GenBank/DDBJ databases">
        <title>Draft genome sequence of Lysinibacillus manganicus DSM 26584T.</title>
        <authorList>
            <person name="Zhang F."/>
            <person name="Wang G."/>
            <person name="Zhang L."/>
        </authorList>
    </citation>
    <scope>NUCLEOTIDE SEQUENCE [LARGE SCALE GENOMIC DNA]</scope>
    <source>
        <strain evidence="1 2">DSM 26584</strain>
    </source>
</reference>
<dbReference type="Proteomes" id="UP000030416">
    <property type="component" value="Unassembled WGS sequence"/>
</dbReference>
<evidence type="ECO:0000313" key="2">
    <source>
        <dbReference type="Proteomes" id="UP000030416"/>
    </source>
</evidence>
<dbReference type="AlphaFoldDB" id="A0A0A3I733"/>
<sequence>MFFQAILKKQIENDTKKDLYEQLQFTVVTLLNRELPTHYQGNHILYTANLRLAELKELALYHRKKIDMYTEVGQFHNEAYEMTIKLANQLELTIDSYIALHIDSDRDRINRRLGFMKDKIETVYEEFIEFNKQKVLPKLQESYWSALKKDLMPILAELR</sequence>
<protein>
    <submittedName>
        <fullName evidence="1">Uncharacterized protein</fullName>
    </submittedName>
</protein>
<keyword evidence="2" id="KW-1185">Reference proteome</keyword>
<dbReference type="OrthoDB" id="2738954at2"/>